<sequence length="434" mass="47714">MTFPSRKAIGSGKAAARGKAAGGTVDCSGWSDVLERYRRMRGDDADRVWAANAAGELRGRWHVSDDRVRRALEEQCGLLQEFLDESDEGSGGGRSLDELLGSPRDWAAERVEEWRESGIDAFSYDRPKSMREVMVTAMRASAPVYAVFWLMLVVGGWSSMAGFSMMWRNVLVPSPAIPGDSHTLWSGDGLFPLRDLFMPFVIVLAMGLVQTTYRRVLRGVSHTLAVLSVIALAVAVGLAGAMASEWLLPPMRVNAAWLLWMAAMWAVAGYVVGWLWKEPLPKTMASESSPFVDDATWIRDVGRLLRERGDITDGTARRICEEAKDFSSQTGLRLAAEFGTPAEYAHRFRETSVRARREMIGTIVTMVMLTVIMGAALVLIVRGEWEGSLVPVVVQGVFYVIAAVATADSISGYRHASRLMSDGKRKRGIGRMAS</sequence>
<reference evidence="3 4" key="1">
    <citation type="submission" date="2017-07" db="EMBL/GenBank/DDBJ databases">
        <title>Bifidobacterium novel species.</title>
        <authorList>
            <person name="Lugli G.A."/>
            <person name="Milani C."/>
            <person name="Duranti S."/>
            <person name="Mangifesta M."/>
        </authorList>
    </citation>
    <scope>NUCLEOTIDE SEQUENCE [LARGE SCALE GENOMIC DNA]</scope>
    <source>
        <strain evidence="4">Uis1B</strain>
    </source>
</reference>
<feature type="transmembrane region" description="Helical" evidence="2">
    <location>
        <begin position="225"/>
        <end position="243"/>
    </location>
</feature>
<keyword evidence="4" id="KW-1185">Reference proteome</keyword>
<accession>A0A2N5JBD7</accession>
<feature type="transmembrane region" description="Helical" evidence="2">
    <location>
        <begin position="255"/>
        <end position="276"/>
    </location>
</feature>
<keyword evidence="2" id="KW-0472">Membrane</keyword>
<protein>
    <submittedName>
        <fullName evidence="3">Uncharacterized protein</fullName>
    </submittedName>
</protein>
<organism evidence="3 4">
    <name type="scientific">Bifidobacterium margollesii</name>
    <dbReference type="NCBI Taxonomy" id="2020964"/>
    <lineage>
        <taxon>Bacteria</taxon>
        <taxon>Bacillati</taxon>
        <taxon>Actinomycetota</taxon>
        <taxon>Actinomycetes</taxon>
        <taxon>Bifidobacteriales</taxon>
        <taxon>Bifidobacteriaceae</taxon>
        <taxon>Bifidobacterium</taxon>
    </lineage>
</organism>
<feature type="transmembrane region" description="Helical" evidence="2">
    <location>
        <begin position="392"/>
        <end position="410"/>
    </location>
</feature>
<name>A0A2N5JBD7_9BIFI</name>
<dbReference type="EMBL" id="NMWU01000009">
    <property type="protein sequence ID" value="PLS31519.1"/>
    <property type="molecule type" value="Genomic_DNA"/>
</dbReference>
<feature type="transmembrane region" description="Helical" evidence="2">
    <location>
        <begin position="144"/>
        <end position="167"/>
    </location>
</feature>
<comment type="caution">
    <text evidence="3">The sequence shown here is derived from an EMBL/GenBank/DDBJ whole genome shotgun (WGS) entry which is preliminary data.</text>
</comment>
<feature type="transmembrane region" description="Helical" evidence="2">
    <location>
        <begin position="196"/>
        <end position="213"/>
    </location>
</feature>
<dbReference type="Proteomes" id="UP000235050">
    <property type="component" value="Unassembled WGS sequence"/>
</dbReference>
<evidence type="ECO:0000256" key="2">
    <source>
        <dbReference type="SAM" id="Phobius"/>
    </source>
</evidence>
<keyword evidence="2" id="KW-1133">Transmembrane helix</keyword>
<gene>
    <name evidence="3" type="ORF">Uis1B_0654</name>
</gene>
<evidence type="ECO:0000256" key="1">
    <source>
        <dbReference type="SAM" id="MobiDB-lite"/>
    </source>
</evidence>
<feature type="transmembrane region" description="Helical" evidence="2">
    <location>
        <begin position="359"/>
        <end position="380"/>
    </location>
</feature>
<evidence type="ECO:0000313" key="3">
    <source>
        <dbReference type="EMBL" id="PLS31519.1"/>
    </source>
</evidence>
<dbReference type="AlphaFoldDB" id="A0A2N5JBD7"/>
<feature type="region of interest" description="Disordered" evidence="1">
    <location>
        <begin position="1"/>
        <end position="23"/>
    </location>
</feature>
<evidence type="ECO:0000313" key="4">
    <source>
        <dbReference type="Proteomes" id="UP000235050"/>
    </source>
</evidence>
<keyword evidence="2" id="KW-0812">Transmembrane</keyword>
<proteinExistence type="predicted"/>